<sequence length="111" mass="12188">MNIAQLSCRMTPKIIVVITRPTKMAKEKQQFIYPLHLFLEREKMGGAMGKCWAPSATLGLWAEVSALKKGPSLDHSCPPGTQSMGSPSIWPPGIEPQGSWLVFPAWRGIPS</sequence>
<evidence type="ECO:0000313" key="1">
    <source>
        <dbReference type="EMBL" id="LAB45413.1"/>
    </source>
</evidence>
<dbReference type="AlphaFoldDB" id="A0A2D4NK94"/>
<reference evidence="1" key="2">
    <citation type="submission" date="2017-11" db="EMBL/GenBank/DDBJ databases">
        <title>Coralsnake Venomics: Analyses of Venom Gland Transcriptomes and Proteomes of Six Brazilian Taxa.</title>
        <authorList>
            <person name="Aird S.D."/>
            <person name="Jorge da Silva N."/>
            <person name="Qiu L."/>
            <person name="Villar-Briones A."/>
            <person name="Aparecida-Saddi V."/>
            <person name="Campos-Telles M.P."/>
            <person name="Grau M."/>
            <person name="Mikheyev A.S."/>
        </authorList>
    </citation>
    <scope>NUCLEOTIDE SEQUENCE</scope>
    <source>
        <tissue evidence="1">Venom_gland</tissue>
    </source>
</reference>
<organism evidence="1">
    <name type="scientific">Micrurus spixii</name>
    <name type="common">Amazon coral snake</name>
    <dbReference type="NCBI Taxonomy" id="129469"/>
    <lineage>
        <taxon>Eukaryota</taxon>
        <taxon>Metazoa</taxon>
        <taxon>Chordata</taxon>
        <taxon>Craniata</taxon>
        <taxon>Vertebrata</taxon>
        <taxon>Euteleostomi</taxon>
        <taxon>Lepidosauria</taxon>
        <taxon>Squamata</taxon>
        <taxon>Bifurcata</taxon>
        <taxon>Unidentata</taxon>
        <taxon>Episquamata</taxon>
        <taxon>Toxicofera</taxon>
        <taxon>Serpentes</taxon>
        <taxon>Colubroidea</taxon>
        <taxon>Elapidae</taxon>
        <taxon>Elapinae</taxon>
        <taxon>Micrurus</taxon>
    </lineage>
</organism>
<protein>
    <submittedName>
        <fullName evidence="1">Uncharacterized protein</fullName>
    </submittedName>
</protein>
<proteinExistence type="predicted"/>
<accession>A0A2D4NK94</accession>
<dbReference type="EMBL" id="IACM01180690">
    <property type="protein sequence ID" value="LAB45413.1"/>
    <property type="molecule type" value="Transcribed_RNA"/>
</dbReference>
<reference evidence="1" key="1">
    <citation type="submission" date="2017-07" db="EMBL/GenBank/DDBJ databases">
        <authorList>
            <person name="Mikheyev A."/>
            <person name="Grau M."/>
        </authorList>
    </citation>
    <scope>NUCLEOTIDE SEQUENCE</scope>
    <source>
        <tissue evidence="1">Venom_gland</tissue>
    </source>
</reference>
<name>A0A2D4NK94_9SAUR</name>